<keyword evidence="1" id="KW-0472">Membrane</keyword>
<feature type="transmembrane region" description="Helical" evidence="1">
    <location>
        <begin position="197"/>
        <end position="218"/>
    </location>
</feature>
<accession>A0A846WR37</accession>
<comment type="caution">
    <text evidence="2">The sequence shown here is derived from an EMBL/GenBank/DDBJ whole genome shotgun (WGS) entry which is preliminary data.</text>
</comment>
<keyword evidence="1" id="KW-1133">Transmembrane helix</keyword>
<sequence length="690" mass="75197">MLEFVAAQRILAIWTIFAKRPVGLNTHIDNNYGDGRYYADPMPKTTMPHGTLRRWFLSDISPEPAGLMGPYRRTNTETKTHSWWKVMCLTGVDYFSSLGYQPGIAALAAGTIAPLATIVLVALTLFGALPVYRYIAARSPHGSGSIAMLERLLPWWGGKVFVLVLLGFAATDFLITMTLSAADATAHFIENPFVPDIFTGHNVAITLVFLAFLAAIFLRGFTEAIAVAVGLVAIYLALNVVVIADGLWRIATSPHVVVDWSHAMTAEHGSPWMMIAIALLVFPKLALGLSGFETGVAVMPQIDGSPDDPPDRPTVRIAGTRRLLTTAAVTMSILLITSSLVCTILIPEKAFDVGGQANGRALAFLAHADLGNAFGTVYDISTILILWFAGASAMAGLLNLVPRYLPRYGMAPDWARANRPLVVVFILIAAGVTIYFDASVDKQGSAYATGVLVLMTSAAIAVMLSVRKHRRRVATICFGGIALVFCYTTVTNIIERPEGVQVAAFFIAAILILSFASRVSRSFELRSGEITFDETAQQIIDGAALAGEIHIVTHDPDDRSLVEYREKELQQRAESHIPDADQIVFLEVNVTDSSDFVTDLEIHGRYHEGGFRILWVSSAAVPNTIASTLFAIRDWTDLVPNVYFEWSEDNPIVNILRFLFIGQGEVAAVTREVVRRAEPDVARRPVIHVG</sequence>
<feature type="transmembrane region" description="Helical" evidence="1">
    <location>
        <begin position="323"/>
        <end position="346"/>
    </location>
</feature>
<feature type="transmembrane region" description="Helical" evidence="1">
    <location>
        <begin position="446"/>
        <end position="466"/>
    </location>
</feature>
<organism evidence="2 3">
    <name type="scientific">Gordonia polyisoprenivorans</name>
    <dbReference type="NCBI Taxonomy" id="84595"/>
    <lineage>
        <taxon>Bacteria</taxon>
        <taxon>Bacillati</taxon>
        <taxon>Actinomycetota</taxon>
        <taxon>Actinomycetes</taxon>
        <taxon>Mycobacteriales</taxon>
        <taxon>Gordoniaceae</taxon>
        <taxon>Gordonia</taxon>
    </lineage>
</organism>
<feature type="transmembrane region" description="Helical" evidence="1">
    <location>
        <begin position="104"/>
        <end position="132"/>
    </location>
</feature>
<evidence type="ECO:0000256" key="1">
    <source>
        <dbReference type="SAM" id="Phobius"/>
    </source>
</evidence>
<evidence type="ECO:0000313" key="3">
    <source>
        <dbReference type="Proteomes" id="UP000563898"/>
    </source>
</evidence>
<dbReference type="Gene3D" id="1.20.1740.10">
    <property type="entry name" value="Amino acid/polyamine transporter I"/>
    <property type="match status" value="1"/>
</dbReference>
<name>A0A846WR37_9ACTN</name>
<feature type="transmembrane region" description="Helical" evidence="1">
    <location>
        <begin position="500"/>
        <end position="517"/>
    </location>
</feature>
<feature type="transmembrane region" description="Helical" evidence="1">
    <location>
        <begin position="153"/>
        <end position="177"/>
    </location>
</feature>
<keyword evidence="1" id="KW-0812">Transmembrane</keyword>
<dbReference type="EMBL" id="JAAXPC010000013">
    <property type="protein sequence ID" value="NKY03969.1"/>
    <property type="molecule type" value="Genomic_DNA"/>
</dbReference>
<feature type="transmembrane region" description="Helical" evidence="1">
    <location>
        <begin position="225"/>
        <end position="251"/>
    </location>
</feature>
<reference evidence="2 3" key="1">
    <citation type="submission" date="2020-04" db="EMBL/GenBank/DDBJ databases">
        <title>MicrobeNet Type strains.</title>
        <authorList>
            <person name="Nicholson A.C."/>
        </authorList>
    </citation>
    <scope>NUCLEOTIDE SEQUENCE [LARGE SCALE GENOMIC DNA]</scope>
    <source>
        <strain evidence="2 3">ATCC BAA-14</strain>
    </source>
</reference>
<protein>
    <submittedName>
        <fullName evidence="2">Amino acid transporter</fullName>
    </submittedName>
</protein>
<dbReference type="AlphaFoldDB" id="A0A846WR37"/>
<evidence type="ECO:0000313" key="2">
    <source>
        <dbReference type="EMBL" id="NKY03969.1"/>
    </source>
</evidence>
<proteinExistence type="predicted"/>
<feature type="transmembrane region" description="Helical" evidence="1">
    <location>
        <begin position="380"/>
        <end position="401"/>
    </location>
</feature>
<dbReference type="Proteomes" id="UP000563898">
    <property type="component" value="Unassembled WGS sequence"/>
</dbReference>
<feature type="transmembrane region" description="Helical" evidence="1">
    <location>
        <begin position="473"/>
        <end position="494"/>
    </location>
</feature>
<gene>
    <name evidence="2" type="ORF">HGA05_20575</name>
</gene>
<feature type="transmembrane region" description="Helical" evidence="1">
    <location>
        <begin position="271"/>
        <end position="292"/>
    </location>
</feature>
<feature type="transmembrane region" description="Helical" evidence="1">
    <location>
        <begin position="421"/>
        <end position="440"/>
    </location>
</feature>